<keyword evidence="7 9" id="KW-0456">Lyase</keyword>
<evidence type="ECO:0000256" key="10">
    <source>
        <dbReference type="RuleBase" id="RU003662"/>
    </source>
</evidence>
<protein>
    <recommendedName>
        <fullName evidence="9">Tryptophan synthase alpha chain</fullName>
        <ecNumber evidence="9">4.2.1.20</ecNumber>
    </recommendedName>
</protein>
<evidence type="ECO:0000256" key="7">
    <source>
        <dbReference type="ARBA" id="ARBA00023239"/>
    </source>
</evidence>
<comment type="pathway">
    <text evidence="2 9">Amino-acid biosynthesis; L-tryptophan biosynthesis; L-tryptophan from chorismate: step 5/5.</text>
</comment>
<dbReference type="HAMAP" id="MF_00131">
    <property type="entry name" value="Trp_synth_alpha"/>
    <property type="match status" value="1"/>
</dbReference>
<evidence type="ECO:0000256" key="2">
    <source>
        <dbReference type="ARBA" id="ARBA00004733"/>
    </source>
</evidence>
<dbReference type="KEGG" id="ccb:Clocel_2159"/>
<dbReference type="PANTHER" id="PTHR43406">
    <property type="entry name" value="TRYPTOPHAN SYNTHASE, ALPHA CHAIN"/>
    <property type="match status" value="1"/>
</dbReference>
<dbReference type="InterPro" id="IPR013785">
    <property type="entry name" value="Aldolase_TIM"/>
</dbReference>
<keyword evidence="6 9" id="KW-0057">Aromatic amino acid biosynthesis</keyword>
<evidence type="ECO:0000256" key="4">
    <source>
        <dbReference type="ARBA" id="ARBA00022605"/>
    </source>
</evidence>
<dbReference type="RefSeq" id="WP_010076878.1">
    <property type="nucleotide sequence ID" value="NC_014393.1"/>
</dbReference>
<dbReference type="AlphaFoldDB" id="D9SN36"/>
<dbReference type="Proteomes" id="UP000002730">
    <property type="component" value="Chromosome"/>
</dbReference>
<dbReference type="FunFam" id="3.20.20.70:FF:000037">
    <property type="entry name" value="Tryptophan synthase alpha chain"/>
    <property type="match status" value="1"/>
</dbReference>
<feature type="active site" description="Proton acceptor" evidence="9">
    <location>
        <position position="60"/>
    </location>
</feature>
<evidence type="ECO:0000256" key="9">
    <source>
        <dbReference type="HAMAP-Rule" id="MF_00131"/>
    </source>
</evidence>
<evidence type="ECO:0000313" key="12">
    <source>
        <dbReference type="Proteomes" id="UP000002730"/>
    </source>
</evidence>
<reference evidence="11 12" key="1">
    <citation type="submission" date="2010-08" db="EMBL/GenBank/DDBJ databases">
        <title>Complete sequence of Clostridium cellulovorans 743B.</title>
        <authorList>
            <consortium name="US DOE Joint Genome Institute"/>
            <person name="Lucas S."/>
            <person name="Copeland A."/>
            <person name="Lapidus A."/>
            <person name="Cheng J.-F."/>
            <person name="Bruce D."/>
            <person name="Goodwin L."/>
            <person name="Pitluck S."/>
            <person name="Chertkov O."/>
            <person name="Detter J.C."/>
            <person name="Han C."/>
            <person name="Tapia R."/>
            <person name="Land M."/>
            <person name="Hauser L."/>
            <person name="Chang Y.-J."/>
            <person name="Jeffries C."/>
            <person name="Kyrpides N."/>
            <person name="Ivanova N."/>
            <person name="Mikhailova N."/>
            <person name="Hemme C.L."/>
            <person name="Woyke T."/>
        </authorList>
    </citation>
    <scope>NUCLEOTIDE SEQUENCE [LARGE SCALE GENOMIC DNA]</scope>
    <source>
        <strain evidence="12">ATCC 35296 / DSM 3052 / OCM 3 / 743B</strain>
    </source>
</reference>
<dbReference type="InterPro" id="IPR011060">
    <property type="entry name" value="RibuloseP-bd_barrel"/>
</dbReference>
<dbReference type="OrthoDB" id="9804578at2"/>
<dbReference type="Pfam" id="PF00290">
    <property type="entry name" value="Trp_syntA"/>
    <property type="match status" value="1"/>
</dbReference>
<dbReference type="UniPathway" id="UPA00035">
    <property type="reaction ID" value="UER00044"/>
</dbReference>
<accession>D9SN36</accession>
<proteinExistence type="inferred from homology"/>
<evidence type="ECO:0000256" key="8">
    <source>
        <dbReference type="ARBA" id="ARBA00049047"/>
    </source>
</evidence>
<dbReference type="Gene3D" id="3.20.20.70">
    <property type="entry name" value="Aldolase class I"/>
    <property type="match status" value="1"/>
</dbReference>
<organism evidence="11 12">
    <name type="scientific">Clostridium cellulovorans (strain ATCC 35296 / DSM 3052 / OCM 3 / 743B)</name>
    <dbReference type="NCBI Taxonomy" id="573061"/>
    <lineage>
        <taxon>Bacteria</taxon>
        <taxon>Bacillati</taxon>
        <taxon>Bacillota</taxon>
        <taxon>Clostridia</taxon>
        <taxon>Eubacteriales</taxon>
        <taxon>Clostridiaceae</taxon>
        <taxon>Clostridium</taxon>
    </lineage>
</organism>
<dbReference type="CDD" id="cd04724">
    <property type="entry name" value="Tryptophan_synthase_alpha"/>
    <property type="match status" value="1"/>
</dbReference>
<dbReference type="NCBIfam" id="TIGR00262">
    <property type="entry name" value="trpA"/>
    <property type="match status" value="1"/>
</dbReference>
<gene>
    <name evidence="9" type="primary">trpA</name>
    <name evidence="11" type="ordered locus">Clocel_2159</name>
</gene>
<keyword evidence="4 9" id="KW-0028">Amino-acid biosynthesis</keyword>
<name>D9SN36_CLOC7</name>
<evidence type="ECO:0000256" key="3">
    <source>
        <dbReference type="ARBA" id="ARBA00011270"/>
    </source>
</evidence>
<comment type="function">
    <text evidence="1 9">The alpha subunit is responsible for the aldol cleavage of indoleglycerol phosphate to indole and glyceraldehyde 3-phosphate.</text>
</comment>
<dbReference type="PANTHER" id="PTHR43406:SF1">
    <property type="entry name" value="TRYPTOPHAN SYNTHASE ALPHA CHAIN, CHLOROPLASTIC"/>
    <property type="match status" value="1"/>
</dbReference>
<dbReference type="GO" id="GO:0004834">
    <property type="term" value="F:tryptophan synthase activity"/>
    <property type="evidence" value="ECO:0007669"/>
    <property type="project" value="UniProtKB-UniRule"/>
</dbReference>
<sequence length="256" mass="28332">MSNLKERLENRLAKNQKFFVAYVMVGEESLEKTYEDVLFLEKAGATLIELGVPFSDPVTDGVVIQESGIKSLKNGTTLADVLALVEKIRKVSDIPLLLMGYLNPFYKYGFENFFKEARRVGVEGVIIPDLPLEEFPLISDYVKNYGIDYIPFFSPTTPIERINSLCEVGGGFLYVVTSLGVTGEKDLDKESLRKALKEIKSHSSLPIAAGFGISSKEDIAGIIDSCDGVIVGTKIIKLLRANDYKGLEDLMEGFRV</sequence>
<dbReference type="STRING" id="573061.Clocel_2159"/>
<dbReference type="HOGENOM" id="CLU_016734_0_0_9"/>
<dbReference type="InterPro" id="IPR002028">
    <property type="entry name" value="Trp_synthase_suA"/>
</dbReference>
<comment type="catalytic activity">
    <reaction evidence="8 9">
        <text>(1S,2R)-1-C-(indol-3-yl)glycerol 3-phosphate + L-serine = D-glyceraldehyde 3-phosphate + L-tryptophan + H2O</text>
        <dbReference type="Rhea" id="RHEA:10532"/>
        <dbReference type="ChEBI" id="CHEBI:15377"/>
        <dbReference type="ChEBI" id="CHEBI:33384"/>
        <dbReference type="ChEBI" id="CHEBI:57912"/>
        <dbReference type="ChEBI" id="CHEBI:58866"/>
        <dbReference type="ChEBI" id="CHEBI:59776"/>
        <dbReference type="EC" id="4.2.1.20"/>
    </reaction>
</comment>
<evidence type="ECO:0000256" key="5">
    <source>
        <dbReference type="ARBA" id="ARBA00022822"/>
    </source>
</evidence>
<feature type="active site" description="Proton acceptor" evidence="9">
    <location>
        <position position="49"/>
    </location>
</feature>
<evidence type="ECO:0000313" key="11">
    <source>
        <dbReference type="EMBL" id="ADL51902.1"/>
    </source>
</evidence>
<dbReference type="GO" id="GO:0005829">
    <property type="term" value="C:cytosol"/>
    <property type="evidence" value="ECO:0007669"/>
    <property type="project" value="TreeGrafter"/>
</dbReference>
<evidence type="ECO:0000256" key="6">
    <source>
        <dbReference type="ARBA" id="ARBA00023141"/>
    </source>
</evidence>
<comment type="similarity">
    <text evidence="9 10">Belongs to the TrpA family.</text>
</comment>
<keyword evidence="12" id="KW-1185">Reference proteome</keyword>
<keyword evidence="5 9" id="KW-0822">Tryptophan biosynthesis</keyword>
<comment type="subunit">
    <text evidence="3 9">Tetramer of two alpha and two beta chains.</text>
</comment>
<dbReference type="eggNOG" id="COG0159">
    <property type="taxonomic scope" value="Bacteria"/>
</dbReference>
<dbReference type="EC" id="4.2.1.20" evidence="9"/>
<dbReference type="EMBL" id="CP002160">
    <property type="protein sequence ID" value="ADL51902.1"/>
    <property type="molecule type" value="Genomic_DNA"/>
</dbReference>
<dbReference type="SUPFAM" id="SSF51366">
    <property type="entry name" value="Ribulose-phoshate binding barrel"/>
    <property type="match status" value="1"/>
</dbReference>
<evidence type="ECO:0000256" key="1">
    <source>
        <dbReference type="ARBA" id="ARBA00003365"/>
    </source>
</evidence>